<evidence type="ECO:0000313" key="2">
    <source>
        <dbReference type="EMBL" id="KIY48756.1"/>
    </source>
</evidence>
<accession>A0A0D7AFS8</accession>
<sequence length="378" mass="41852">MPAREILESNTFQQYLEAIGIEETKDLPIGGLELPRADEQATARDTTTERMAVGSLLIENLRNQPINPCSAGGLDALPWYIIQADYLPRPWFPSLPPRACTELLLMPPKSSSTAPKAAAPATQTSPAPPADEDIEMEVDRMISEVLAAPATVPDAKSPVTTAASNATAMPMPAKKPELPKFNKAAAAATKTLGDLPCKLPEYWKLQLSSPPRIIMSQASPAQPENPNVVLTFAELDVCLAYHEALGAGKRPDTPLVYLSLLRAWDRAKVLRDRAAMAYSWNHYDSDMGSIVLATYPVPRGMFAYAFEGLTGEAAIAREAGWYREAGPRKRTYEEMREELQGKKLRTVAVDSLIRDHEYKQRRYLEREAKREGFELEQK</sequence>
<organism evidence="2 3">
    <name type="scientific">Fistulina hepatica ATCC 64428</name>
    <dbReference type="NCBI Taxonomy" id="1128425"/>
    <lineage>
        <taxon>Eukaryota</taxon>
        <taxon>Fungi</taxon>
        <taxon>Dikarya</taxon>
        <taxon>Basidiomycota</taxon>
        <taxon>Agaricomycotina</taxon>
        <taxon>Agaricomycetes</taxon>
        <taxon>Agaricomycetidae</taxon>
        <taxon>Agaricales</taxon>
        <taxon>Fistulinaceae</taxon>
        <taxon>Fistulina</taxon>
    </lineage>
</organism>
<dbReference type="AlphaFoldDB" id="A0A0D7AFS8"/>
<dbReference type="Proteomes" id="UP000054144">
    <property type="component" value="Unassembled WGS sequence"/>
</dbReference>
<evidence type="ECO:0000313" key="3">
    <source>
        <dbReference type="Proteomes" id="UP000054144"/>
    </source>
</evidence>
<feature type="compositionally biased region" description="Low complexity" evidence="1">
    <location>
        <begin position="107"/>
        <end position="125"/>
    </location>
</feature>
<evidence type="ECO:0000256" key="1">
    <source>
        <dbReference type="SAM" id="MobiDB-lite"/>
    </source>
</evidence>
<keyword evidence="3" id="KW-1185">Reference proteome</keyword>
<reference evidence="2 3" key="1">
    <citation type="journal article" date="2015" name="Fungal Genet. Biol.">
        <title>Evolution of novel wood decay mechanisms in Agaricales revealed by the genome sequences of Fistulina hepatica and Cylindrobasidium torrendii.</title>
        <authorList>
            <person name="Floudas D."/>
            <person name="Held B.W."/>
            <person name="Riley R."/>
            <person name="Nagy L.G."/>
            <person name="Koehler G."/>
            <person name="Ransdell A.S."/>
            <person name="Younus H."/>
            <person name="Chow J."/>
            <person name="Chiniquy J."/>
            <person name="Lipzen A."/>
            <person name="Tritt A."/>
            <person name="Sun H."/>
            <person name="Haridas S."/>
            <person name="LaButti K."/>
            <person name="Ohm R.A."/>
            <person name="Kues U."/>
            <person name="Blanchette R.A."/>
            <person name="Grigoriev I.V."/>
            <person name="Minto R.E."/>
            <person name="Hibbett D.S."/>
        </authorList>
    </citation>
    <scope>NUCLEOTIDE SEQUENCE [LARGE SCALE GENOMIC DNA]</scope>
    <source>
        <strain evidence="2 3">ATCC 64428</strain>
    </source>
</reference>
<proteinExistence type="predicted"/>
<feature type="region of interest" description="Disordered" evidence="1">
    <location>
        <begin position="107"/>
        <end position="131"/>
    </location>
</feature>
<dbReference type="EMBL" id="KN881819">
    <property type="protein sequence ID" value="KIY48756.1"/>
    <property type="molecule type" value="Genomic_DNA"/>
</dbReference>
<protein>
    <submittedName>
        <fullName evidence="2">Uncharacterized protein</fullName>
    </submittedName>
</protein>
<name>A0A0D7AFS8_9AGAR</name>
<gene>
    <name evidence="2" type="ORF">FISHEDRAFT_73341</name>
</gene>